<keyword evidence="10" id="KW-1185">Reference proteome</keyword>
<evidence type="ECO:0000256" key="5">
    <source>
        <dbReference type="ARBA" id="ARBA00023284"/>
    </source>
</evidence>
<dbReference type="AlphaFoldDB" id="A0A2U1JXV6"/>
<dbReference type="RefSeq" id="WP_116555090.1">
    <property type="nucleotide sequence ID" value="NZ_QCZG01000024.1"/>
</dbReference>
<dbReference type="SUPFAM" id="SSF52833">
    <property type="entry name" value="Thioredoxin-like"/>
    <property type="match status" value="1"/>
</dbReference>
<name>A0A2U1JXV6_9BACI</name>
<comment type="caution">
    <text evidence="9">The sequence shown here is derived from an EMBL/GenBank/DDBJ whole genome shotgun (WGS) entry which is preliminary data.</text>
</comment>
<dbReference type="PANTHER" id="PTHR13887">
    <property type="entry name" value="GLUTATHIONE S-TRANSFERASE KAPPA"/>
    <property type="match status" value="1"/>
</dbReference>
<dbReference type="Pfam" id="PF13462">
    <property type="entry name" value="Thioredoxin_4"/>
    <property type="match status" value="1"/>
</dbReference>
<keyword evidence="7" id="KW-0472">Membrane</keyword>
<dbReference type="InterPro" id="IPR013766">
    <property type="entry name" value="Thioredoxin_domain"/>
</dbReference>
<keyword evidence="5" id="KW-0676">Redox-active center</keyword>
<evidence type="ECO:0000256" key="3">
    <source>
        <dbReference type="ARBA" id="ARBA00023002"/>
    </source>
</evidence>
<evidence type="ECO:0000256" key="4">
    <source>
        <dbReference type="ARBA" id="ARBA00023157"/>
    </source>
</evidence>
<feature type="compositionally biased region" description="Basic residues" evidence="6">
    <location>
        <begin position="1"/>
        <end position="19"/>
    </location>
</feature>
<sequence length="244" mass="27580">MSKKKKKNPKKTPAHRPGKKPQSNLPAIIFFSICGLVIATFFVFFALNSNNKAANEEPKTYDFSYEGQPFVGSGNAPIKMVEFGDYKCPACKVFQEKVYPKIKKDFIDNGQVQFFFINFPFIADDSITAAKAGEEVFSQNKEAFWDYHDAVYKNQGGEKAEWATVDFLTNLVEKNVPDIDMSLFKQNMADNVQVSKVNEDIVIAQEAGVSSTPTIFINGKEFVKWNDYSAIKEEFNRLLESEGK</sequence>
<accession>A0A2U1JXV6</accession>
<reference evidence="9 10" key="1">
    <citation type="submission" date="2018-04" db="EMBL/GenBank/DDBJ databases">
        <title>Camelliibacillus theae gen. nov., sp. nov., isolated from Pu'er tea.</title>
        <authorList>
            <person name="Niu L."/>
        </authorList>
    </citation>
    <scope>NUCLEOTIDE SEQUENCE [LARGE SCALE GENOMIC DNA]</scope>
    <source>
        <strain evidence="9 10">T8</strain>
    </source>
</reference>
<proteinExistence type="inferred from homology"/>
<dbReference type="PANTHER" id="PTHR13887:SF14">
    <property type="entry name" value="DISULFIDE BOND FORMATION PROTEIN D"/>
    <property type="match status" value="1"/>
</dbReference>
<organism evidence="9 10">
    <name type="scientific">Pueribacillus theae</name>
    <dbReference type="NCBI Taxonomy" id="2171751"/>
    <lineage>
        <taxon>Bacteria</taxon>
        <taxon>Bacillati</taxon>
        <taxon>Bacillota</taxon>
        <taxon>Bacilli</taxon>
        <taxon>Bacillales</taxon>
        <taxon>Bacillaceae</taxon>
        <taxon>Pueribacillus</taxon>
    </lineage>
</organism>
<keyword evidence="3" id="KW-0560">Oxidoreductase</keyword>
<keyword evidence="7" id="KW-0812">Transmembrane</keyword>
<keyword evidence="2" id="KW-0732">Signal</keyword>
<evidence type="ECO:0000256" key="6">
    <source>
        <dbReference type="SAM" id="MobiDB-lite"/>
    </source>
</evidence>
<dbReference type="Gene3D" id="3.40.30.10">
    <property type="entry name" value="Glutaredoxin"/>
    <property type="match status" value="1"/>
</dbReference>
<dbReference type="Proteomes" id="UP000245998">
    <property type="component" value="Unassembled WGS sequence"/>
</dbReference>
<gene>
    <name evidence="9" type="ORF">DCC39_11710</name>
</gene>
<feature type="transmembrane region" description="Helical" evidence="7">
    <location>
        <begin position="25"/>
        <end position="47"/>
    </location>
</feature>
<protein>
    <submittedName>
        <fullName evidence="9">Disulfide dehydrogenase</fullName>
    </submittedName>
</protein>
<feature type="domain" description="Thioredoxin" evidence="8">
    <location>
        <begin position="47"/>
        <end position="240"/>
    </location>
</feature>
<evidence type="ECO:0000256" key="1">
    <source>
        <dbReference type="ARBA" id="ARBA00005791"/>
    </source>
</evidence>
<evidence type="ECO:0000256" key="2">
    <source>
        <dbReference type="ARBA" id="ARBA00022729"/>
    </source>
</evidence>
<evidence type="ECO:0000256" key="7">
    <source>
        <dbReference type="SAM" id="Phobius"/>
    </source>
</evidence>
<evidence type="ECO:0000259" key="8">
    <source>
        <dbReference type="PROSITE" id="PS51352"/>
    </source>
</evidence>
<dbReference type="OrthoDB" id="117402at2"/>
<dbReference type="GO" id="GO:0016491">
    <property type="term" value="F:oxidoreductase activity"/>
    <property type="evidence" value="ECO:0007669"/>
    <property type="project" value="UniProtKB-KW"/>
</dbReference>
<dbReference type="PROSITE" id="PS51352">
    <property type="entry name" value="THIOREDOXIN_2"/>
    <property type="match status" value="1"/>
</dbReference>
<dbReference type="InterPro" id="IPR036249">
    <property type="entry name" value="Thioredoxin-like_sf"/>
</dbReference>
<feature type="region of interest" description="Disordered" evidence="6">
    <location>
        <begin position="1"/>
        <end position="21"/>
    </location>
</feature>
<keyword evidence="4" id="KW-1015">Disulfide bond</keyword>
<dbReference type="EMBL" id="QCZG01000024">
    <property type="protein sequence ID" value="PWA10056.1"/>
    <property type="molecule type" value="Genomic_DNA"/>
</dbReference>
<keyword evidence="7" id="KW-1133">Transmembrane helix</keyword>
<comment type="similarity">
    <text evidence="1">Belongs to the thioredoxin family. DsbA subfamily.</text>
</comment>
<evidence type="ECO:0000313" key="10">
    <source>
        <dbReference type="Proteomes" id="UP000245998"/>
    </source>
</evidence>
<evidence type="ECO:0000313" key="9">
    <source>
        <dbReference type="EMBL" id="PWA10056.1"/>
    </source>
</evidence>
<dbReference type="InterPro" id="IPR012336">
    <property type="entry name" value="Thioredoxin-like_fold"/>
</dbReference>